<dbReference type="InterPro" id="IPR001986">
    <property type="entry name" value="Enolpyruvate_Tfrase_dom"/>
</dbReference>
<comment type="similarity">
    <text evidence="2 7">Belongs to the EPSP synthase family.</text>
</comment>
<comment type="pathway">
    <text evidence="1 7">Metabolic intermediate biosynthesis; chorismate biosynthesis; chorismate from D-erythrose 4-phosphate and phosphoenolpyruvate: step 6/7.</text>
</comment>
<feature type="binding site" evidence="7">
    <location>
        <position position="188"/>
    </location>
    <ligand>
        <name>phosphoenolpyruvate</name>
        <dbReference type="ChEBI" id="CHEBI:58702"/>
    </ligand>
</feature>
<dbReference type="SUPFAM" id="SSF55205">
    <property type="entry name" value="EPT/RTPC-like"/>
    <property type="match status" value="1"/>
</dbReference>
<evidence type="ECO:0000313" key="10">
    <source>
        <dbReference type="Proteomes" id="UP001223261"/>
    </source>
</evidence>
<accession>A0AAX3W6R5</accession>
<dbReference type="NCBIfam" id="TIGR01356">
    <property type="entry name" value="aroA"/>
    <property type="match status" value="1"/>
</dbReference>
<dbReference type="PANTHER" id="PTHR21090:SF5">
    <property type="entry name" value="PENTAFUNCTIONAL AROM POLYPEPTIDE"/>
    <property type="match status" value="1"/>
</dbReference>
<feature type="binding site" evidence="7">
    <location>
        <position position="186"/>
    </location>
    <ligand>
        <name>3-phosphoshikimate</name>
        <dbReference type="ChEBI" id="CHEBI:145989"/>
    </ligand>
</feature>
<comment type="catalytic activity">
    <reaction evidence="6">
        <text>3-phosphoshikimate + phosphoenolpyruvate = 5-O-(1-carboxyvinyl)-3-phosphoshikimate + phosphate</text>
        <dbReference type="Rhea" id="RHEA:21256"/>
        <dbReference type="ChEBI" id="CHEBI:43474"/>
        <dbReference type="ChEBI" id="CHEBI:57701"/>
        <dbReference type="ChEBI" id="CHEBI:58702"/>
        <dbReference type="ChEBI" id="CHEBI:145989"/>
        <dbReference type="EC" id="2.5.1.19"/>
    </reaction>
    <physiologicalReaction direction="left-to-right" evidence="6">
        <dbReference type="Rhea" id="RHEA:21257"/>
    </physiologicalReaction>
</comment>
<dbReference type="InterPro" id="IPR023193">
    <property type="entry name" value="EPSP_synthase_CS"/>
</dbReference>
<dbReference type="Gene3D" id="3.65.10.10">
    <property type="entry name" value="Enolpyruvate transferase domain"/>
    <property type="match status" value="2"/>
</dbReference>
<dbReference type="GO" id="GO:0009073">
    <property type="term" value="P:aromatic amino acid family biosynthetic process"/>
    <property type="evidence" value="ECO:0007669"/>
    <property type="project" value="UniProtKB-KW"/>
</dbReference>
<evidence type="ECO:0000256" key="3">
    <source>
        <dbReference type="ARBA" id="ARBA00022605"/>
    </source>
</evidence>
<dbReference type="CDD" id="cd01556">
    <property type="entry name" value="EPSP_synthase"/>
    <property type="match status" value="1"/>
</dbReference>
<dbReference type="GO" id="GO:0008652">
    <property type="term" value="P:amino acid biosynthetic process"/>
    <property type="evidence" value="ECO:0007669"/>
    <property type="project" value="UniProtKB-KW"/>
</dbReference>
<keyword evidence="7" id="KW-0963">Cytoplasm</keyword>
<feature type="binding site" evidence="7">
    <location>
        <position position="403"/>
    </location>
    <ligand>
        <name>phosphoenolpyruvate</name>
        <dbReference type="ChEBI" id="CHEBI:58702"/>
    </ligand>
</feature>
<evidence type="ECO:0000259" key="8">
    <source>
        <dbReference type="Pfam" id="PF00275"/>
    </source>
</evidence>
<dbReference type="InterPro" id="IPR013792">
    <property type="entry name" value="RNA3'P_cycl/enolpyr_Trfase_a/b"/>
</dbReference>
<protein>
    <recommendedName>
        <fullName evidence="7">3-phosphoshikimate 1-carboxyvinyltransferase</fullName>
        <ecNumber evidence="7">2.5.1.19</ecNumber>
    </recommendedName>
    <alternativeName>
        <fullName evidence="7">5-enolpyruvylshikimate-3-phosphate synthase</fullName>
        <shortName evidence="7">EPSP synthase</shortName>
        <shortName evidence="7">EPSPS</shortName>
    </alternativeName>
</protein>
<reference evidence="9" key="1">
    <citation type="journal article" date="2023" name="Antibiotics">
        <title>Prevalence and Molecular Characterization of Methicillin-Resistant Staphylococci (MRS) and Mammaliicocci (MRM) in Dromedary Camels from Algeria: First Detection of SCCmec-mecC Hybrid in Methicillin-Resistant Mammaliicoccus lentus.</title>
        <authorList>
            <person name="Belhout C."/>
            <person name="Boyen F."/>
            <person name="Vereecke N."/>
            <person name="Theuns S."/>
            <person name="Taibi N."/>
            <person name="Stegger M."/>
            <person name="de la Fe-Rodriguez P.Y."/>
            <person name="Bouayad L."/>
            <person name="Elgroud R."/>
            <person name="Butaye P."/>
        </authorList>
    </citation>
    <scope>NUCLEOTIDE SEQUENCE</scope>
    <source>
        <strain evidence="9">7048</strain>
    </source>
</reference>
<dbReference type="PROSITE" id="PS00885">
    <property type="entry name" value="EPSP_SYNTHASE_2"/>
    <property type="match status" value="1"/>
</dbReference>
<feature type="binding site" evidence="7">
    <location>
        <position position="45"/>
    </location>
    <ligand>
        <name>3-phosphoshikimate</name>
        <dbReference type="ChEBI" id="CHEBI:145989"/>
    </ligand>
</feature>
<sequence>MTINLKSAKSPWSSLDGVEKLSLHPTDQVFNKEIIIPGSKSVTNRAFILAGFSKGTSKLSGYLKSDDTYWCMETLKKLGATFEFEGDSINITGVDMESLPEEQTVFIGSAGTTARFLPGILGTQDKSEITITSTEQLAGRPHKTLHDALIQLGVEVSYIEEEGQLPVKIKGTPETGGKVMIAGDKSSQFISGLLLAAPLFNQPTEIELTTEIVQSAYVDITIELMEQFGISVEVSDDYKHMKVEKGSYQATNLPLEADLSTACYFMALAALNKSTIKINHLNLKTHQPDLEVVDILEKMGATVKKGEDYVVITGPEQLKGNLTIDMNACSDQALTIGTLAAFADGPITITGVEHIRNHECNRVEALTESLTKLGINIQEHQDGWTIQPGEIQSATLDTFDDHRVAMSLSLVGTKVDGITLLDPACVSKTCPTYFEMLKSLGMSIDYD</sequence>
<dbReference type="RefSeq" id="WP_182093801.1">
    <property type="nucleotide sequence ID" value="NZ_CP059679.1"/>
</dbReference>
<evidence type="ECO:0000256" key="2">
    <source>
        <dbReference type="ARBA" id="ARBA00009948"/>
    </source>
</evidence>
<dbReference type="GO" id="GO:0005737">
    <property type="term" value="C:cytoplasm"/>
    <property type="evidence" value="ECO:0007669"/>
    <property type="project" value="UniProtKB-SubCell"/>
</dbReference>
<keyword evidence="4 7" id="KW-0808">Transferase</keyword>
<evidence type="ECO:0000256" key="4">
    <source>
        <dbReference type="ARBA" id="ARBA00022679"/>
    </source>
</evidence>
<keyword evidence="3 7" id="KW-0028">Amino-acid biosynthesis</keyword>
<feature type="binding site" evidence="7">
    <location>
        <position position="331"/>
    </location>
    <ligand>
        <name>3-phosphoshikimate</name>
        <dbReference type="ChEBI" id="CHEBI:145989"/>
    </ligand>
</feature>
<feature type="binding site" evidence="7">
    <location>
        <position position="140"/>
    </location>
    <ligand>
        <name>phosphoenolpyruvate</name>
        <dbReference type="ChEBI" id="CHEBI:58702"/>
    </ligand>
</feature>
<dbReference type="GeneID" id="99677415"/>
<comment type="function">
    <text evidence="7">Catalyzes the transfer of the enolpyruvyl moiety of phosphoenolpyruvate (PEP) to the 5-hydroxyl of shikimate-3-phosphate (S3P) to produce enolpyruvyl shikimate-3-phosphate and inorganic phosphate.</text>
</comment>
<dbReference type="HAMAP" id="MF_00210">
    <property type="entry name" value="EPSP_synth"/>
    <property type="match status" value="1"/>
</dbReference>
<feature type="binding site" evidence="7">
    <location>
        <position position="40"/>
    </location>
    <ligand>
        <name>phosphoenolpyruvate</name>
        <dbReference type="ChEBI" id="CHEBI:58702"/>
    </ligand>
</feature>
<feature type="binding site" evidence="7">
    <location>
        <position position="428"/>
    </location>
    <ligand>
        <name>phosphoenolpyruvate</name>
        <dbReference type="ChEBI" id="CHEBI:58702"/>
    </ligand>
</feature>
<feature type="binding site" evidence="7">
    <location>
        <position position="188"/>
    </location>
    <ligand>
        <name>3-phosphoshikimate</name>
        <dbReference type="ChEBI" id="CHEBI:145989"/>
    </ligand>
</feature>
<feature type="binding site" evidence="7">
    <location>
        <position position="187"/>
    </location>
    <ligand>
        <name>3-phosphoshikimate</name>
        <dbReference type="ChEBI" id="CHEBI:145989"/>
    </ligand>
</feature>
<comment type="subunit">
    <text evidence="7">Monomer.</text>
</comment>
<dbReference type="PANTHER" id="PTHR21090">
    <property type="entry name" value="AROM/DEHYDROQUINATE SYNTHASE"/>
    <property type="match status" value="1"/>
</dbReference>
<feature type="binding site" evidence="7">
    <location>
        <position position="358"/>
    </location>
    <ligand>
        <name>3-phosphoshikimate</name>
        <dbReference type="ChEBI" id="CHEBI:145989"/>
    </ligand>
</feature>
<gene>
    <name evidence="7 9" type="primary">aroA</name>
    <name evidence="9" type="ORF">PYH69_03810</name>
</gene>
<feature type="domain" description="Enolpyruvate transferase" evidence="8">
    <location>
        <begin position="30"/>
        <end position="437"/>
    </location>
</feature>
<feature type="active site" description="Proton acceptor" evidence="7">
    <location>
        <position position="331"/>
    </location>
</feature>
<feature type="binding site" evidence="7">
    <location>
        <position position="362"/>
    </location>
    <ligand>
        <name>phosphoenolpyruvate</name>
        <dbReference type="ChEBI" id="CHEBI:58702"/>
    </ligand>
</feature>
<organism evidence="9 10">
    <name type="scientific">Mammaliicoccus lentus</name>
    <name type="common">Staphylococcus lentus</name>
    <dbReference type="NCBI Taxonomy" id="42858"/>
    <lineage>
        <taxon>Bacteria</taxon>
        <taxon>Bacillati</taxon>
        <taxon>Bacillota</taxon>
        <taxon>Bacilli</taxon>
        <taxon>Bacillales</taxon>
        <taxon>Staphylococcaceae</taxon>
        <taxon>Mammaliicoccus</taxon>
    </lineage>
</organism>
<evidence type="ECO:0000256" key="1">
    <source>
        <dbReference type="ARBA" id="ARBA00004811"/>
    </source>
</evidence>
<evidence type="ECO:0000256" key="6">
    <source>
        <dbReference type="ARBA" id="ARBA00044633"/>
    </source>
</evidence>
<dbReference type="GO" id="GO:0003866">
    <property type="term" value="F:3-phosphoshikimate 1-carboxyvinyltransferase activity"/>
    <property type="evidence" value="ECO:0007669"/>
    <property type="project" value="UniProtKB-UniRule"/>
</dbReference>
<keyword evidence="5 7" id="KW-0057">Aromatic amino acid biosynthesis</keyword>
<feature type="binding site" evidence="7">
    <location>
        <position position="40"/>
    </location>
    <ligand>
        <name>3-phosphoshikimate</name>
        <dbReference type="ChEBI" id="CHEBI:145989"/>
    </ligand>
</feature>
<evidence type="ECO:0000256" key="5">
    <source>
        <dbReference type="ARBA" id="ARBA00023141"/>
    </source>
</evidence>
<dbReference type="Pfam" id="PF00275">
    <property type="entry name" value="EPSP_synthase"/>
    <property type="match status" value="1"/>
</dbReference>
<dbReference type="InterPro" id="IPR006264">
    <property type="entry name" value="EPSP_synthase"/>
</dbReference>
<dbReference type="AlphaFoldDB" id="A0AAX3W6R5"/>
<dbReference type="PIRSF" id="PIRSF000505">
    <property type="entry name" value="EPSPS"/>
    <property type="match status" value="1"/>
</dbReference>
<dbReference type="InterPro" id="IPR036968">
    <property type="entry name" value="Enolpyruvate_Tfrase_sf"/>
</dbReference>
<feature type="binding site" evidence="7">
    <location>
        <position position="111"/>
    </location>
    <ligand>
        <name>phosphoenolpyruvate</name>
        <dbReference type="ChEBI" id="CHEBI:58702"/>
    </ligand>
</feature>
<feature type="binding site" evidence="7">
    <location>
        <position position="41"/>
    </location>
    <ligand>
        <name>3-phosphoshikimate</name>
        <dbReference type="ChEBI" id="CHEBI:145989"/>
    </ligand>
</feature>
<dbReference type="Proteomes" id="UP001223261">
    <property type="component" value="Chromosome"/>
</dbReference>
<proteinExistence type="inferred from homology"/>
<evidence type="ECO:0000313" key="9">
    <source>
        <dbReference type="EMBL" id="WHI60766.1"/>
    </source>
</evidence>
<dbReference type="EMBL" id="CP118848">
    <property type="protein sequence ID" value="WHI60766.1"/>
    <property type="molecule type" value="Genomic_DNA"/>
</dbReference>
<name>A0AAX3W6R5_MAMLE</name>
<comment type="subcellular location">
    <subcellularLocation>
        <location evidence="7">Cytoplasm</location>
    </subcellularLocation>
</comment>
<evidence type="ECO:0000256" key="7">
    <source>
        <dbReference type="HAMAP-Rule" id="MF_00210"/>
    </source>
</evidence>
<dbReference type="EC" id="2.5.1.19" evidence="7"/>
<dbReference type="GO" id="GO:0009423">
    <property type="term" value="P:chorismate biosynthetic process"/>
    <property type="evidence" value="ECO:0007669"/>
    <property type="project" value="UniProtKB-UniRule"/>
</dbReference>
<comment type="caution">
    <text evidence="7">Lacks conserved residue(s) required for the propagation of feature annotation.</text>
</comment>